<dbReference type="EMBL" id="AVOT02000632">
    <property type="protein sequence ID" value="MBW0463786.1"/>
    <property type="molecule type" value="Genomic_DNA"/>
</dbReference>
<dbReference type="OrthoDB" id="9997817at2759"/>
<feature type="compositionally biased region" description="Acidic residues" evidence="1">
    <location>
        <begin position="18"/>
        <end position="31"/>
    </location>
</feature>
<proteinExistence type="predicted"/>
<protein>
    <submittedName>
        <fullName evidence="2">Uncharacterized protein</fullName>
    </submittedName>
</protein>
<sequence length="107" mass="12134">MILSENSANPRGRLREAEAEEGEYSVEEEGYEGTEVEYALEDCPEDPKGPNLALSNQPLASQDEPSLLKMMEHMTKFMLQLAKEVSKSRIFKAPAFRNPPKHLIVLW</sequence>
<name>A0A9Q3BDV5_9BASI</name>
<keyword evidence="3" id="KW-1185">Reference proteome</keyword>
<dbReference type="AlphaFoldDB" id="A0A9Q3BDV5"/>
<gene>
    <name evidence="2" type="ORF">O181_003501</name>
</gene>
<evidence type="ECO:0000313" key="3">
    <source>
        <dbReference type="Proteomes" id="UP000765509"/>
    </source>
</evidence>
<organism evidence="2 3">
    <name type="scientific">Austropuccinia psidii MF-1</name>
    <dbReference type="NCBI Taxonomy" id="1389203"/>
    <lineage>
        <taxon>Eukaryota</taxon>
        <taxon>Fungi</taxon>
        <taxon>Dikarya</taxon>
        <taxon>Basidiomycota</taxon>
        <taxon>Pucciniomycotina</taxon>
        <taxon>Pucciniomycetes</taxon>
        <taxon>Pucciniales</taxon>
        <taxon>Sphaerophragmiaceae</taxon>
        <taxon>Austropuccinia</taxon>
    </lineage>
</organism>
<evidence type="ECO:0000313" key="2">
    <source>
        <dbReference type="EMBL" id="MBW0463786.1"/>
    </source>
</evidence>
<feature type="region of interest" description="Disordered" evidence="1">
    <location>
        <begin position="41"/>
        <end position="60"/>
    </location>
</feature>
<comment type="caution">
    <text evidence="2">The sequence shown here is derived from an EMBL/GenBank/DDBJ whole genome shotgun (WGS) entry which is preliminary data.</text>
</comment>
<feature type="region of interest" description="Disordered" evidence="1">
    <location>
        <begin position="1"/>
        <end position="31"/>
    </location>
</feature>
<accession>A0A9Q3BDV5</accession>
<evidence type="ECO:0000256" key="1">
    <source>
        <dbReference type="SAM" id="MobiDB-lite"/>
    </source>
</evidence>
<reference evidence="2" key="1">
    <citation type="submission" date="2021-03" db="EMBL/GenBank/DDBJ databases">
        <title>Draft genome sequence of rust myrtle Austropuccinia psidii MF-1, a brazilian biotype.</title>
        <authorList>
            <person name="Quecine M.C."/>
            <person name="Pachon D.M.R."/>
            <person name="Bonatelli M.L."/>
            <person name="Correr F.H."/>
            <person name="Franceschini L.M."/>
            <person name="Leite T.F."/>
            <person name="Margarido G.R.A."/>
            <person name="Almeida C.A."/>
            <person name="Ferrarezi J.A."/>
            <person name="Labate C.A."/>
        </authorList>
    </citation>
    <scope>NUCLEOTIDE SEQUENCE</scope>
    <source>
        <strain evidence="2">MF-1</strain>
    </source>
</reference>
<dbReference type="Proteomes" id="UP000765509">
    <property type="component" value="Unassembled WGS sequence"/>
</dbReference>